<dbReference type="EMBL" id="JANBPW010004873">
    <property type="protein sequence ID" value="KAJ1933896.1"/>
    <property type="molecule type" value="Genomic_DNA"/>
</dbReference>
<dbReference type="Proteomes" id="UP001150603">
    <property type="component" value="Unassembled WGS sequence"/>
</dbReference>
<gene>
    <name evidence="1" type="primary">bzz1</name>
    <name evidence="1" type="ORF">FBU59_005876</name>
</gene>
<evidence type="ECO:0000313" key="1">
    <source>
        <dbReference type="EMBL" id="KAJ1933896.1"/>
    </source>
</evidence>
<sequence length="402" mass="44530">MQLASKISGNVAEDLHSAFNSLGDARKKSLDFYQKLLGERDKIYDQKDKARANYETKSKALGSSQSRQERATNEKDQDKYRIKADKNSSARNQAKNEYILQVAVANAVKDAVSHQFTPKVMDSMQTINEQRVTTTKRLLLQLLEMQETADGKRIQRTQRVAHVMNRVTPEADSQAYVRKRIEGGLSKWEEQPDFRVIVDYANGEQDSMARDGESQVILKNMCLQADRERTEADQKLRVKNTEAEKHRLQSQTPGPGADKAIEKAAEAQHEATMLELEIVKHKAVRAAIETELGSVDSGNPHEFKSFTVAISKTCDYCDESIGGLNRKAAKCAACGYTCHAKCQIKVAPNCEGPDPEAKSGFLSRFGTKKNKKGKHARAASAVSGVSMDSDNTPDPVSNSASM</sequence>
<name>A0ACC1J1H2_9FUNG</name>
<accession>A0ACC1J1H2</accession>
<feature type="non-terminal residue" evidence="1">
    <location>
        <position position="402"/>
    </location>
</feature>
<keyword evidence="2" id="KW-1185">Reference proteome</keyword>
<evidence type="ECO:0000313" key="2">
    <source>
        <dbReference type="Proteomes" id="UP001150603"/>
    </source>
</evidence>
<organism evidence="1 2">
    <name type="scientific">Linderina macrospora</name>
    <dbReference type="NCBI Taxonomy" id="4868"/>
    <lineage>
        <taxon>Eukaryota</taxon>
        <taxon>Fungi</taxon>
        <taxon>Fungi incertae sedis</taxon>
        <taxon>Zoopagomycota</taxon>
        <taxon>Kickxellomycotina</taxon>
        <taxon>Kickxellomycetes</taxon>
        <taxon>Kickxellales</taxon>
        <taxon>Kickxellaceae</taxon>
        <taxon>Linderina</taxon>
    </lineage>
</organism>
<proteinExistence type="predicted"/>
<protein>
    <submittedName>
        <fullName evidence="1">Protein BZZ1</fullName>
    </submittedName>
</protein>
<comment type="caution">
    <text evidence="1">The sequence shown here is derived from an EMBL/GenBank/DDBJ whole genome shotgun (WGS) entry which is preliminary data.</text>
</comment>
<reference evidence="1" key="1">
    <citation type="submission" date="2022-07" db="EMBL/GenBank/DDBJ databases">
        <title>Phylogenomic reconstructions and comparative analyses of Kickxellomycotina fungi.</title>
        <authorList>
            <person name="Reynolds N.K."/>
            <person name="Stajich J.E."/>
            <person name="Barry K."/>
            <person name="Grigoriev I.V."/>
            <person name="Crous P."/>
            <person name="Smith M.E."/>
        </authorList>
    </citation>
    <scope>NUCLEOTIDE SEQUENCE</scope>
    <source>
        <strain evidence="1">NRRL 5244</strain>
    </source>
</reference>